<organism evidence="3 4">
    <name type="scientific">Fluctibacter corallii</name>
    <dbReference type="NCBI Taxonomy" id="2984329"/>
    <lineage>
        <taxon>Bacteria</taxon>
        <taxon>Pseudomonadati</taxon>
        <taxon>Pseudomonadota</taxon>
        <taxon>Gammaproteobacteria</taxon>
        <taxon>Alteromonadales</taxon>
        <taxon>Alteromonadaceae</taxon>
        <taxon>Fluctibacter</taxon>
    </lineage>
</organism>
<feature type="transmembrane region" description="Helical" evidence="1">
    <location>
        <begin position="197"/>
        <end position="214"/>
    </location>
</feature>
<comment type="caution">
    <text evidence="3">The sequence shown here is derived from an EMBL/GenBank/DDBJ whole genome shotgun (WGS) entry which is preliminary data.</text>
</comment>
<keyword evidence="1" id="KW-0472">Membrane</keyword>
<keyword evidence="1" id="KW-1133">Transmembrane helix</keyword>
<protein>
    <submittedName>
        <fullName evidence="3">Sulfite exporter TauE/SafE family protein</fullName>
    </submittedName>
</protein>
<evidence type="ECO:0000313" key="4">
    <source>
        <dbReference type="Proteomes" id="UP001652504"/>
    </source>
</evidence>
<gene>
    <name evidence="3" type="ORF">OE749_05860</name>
</gene>
<proteinExistence type="predicted"/>
<evidence type="ECO:0000259" key="2">
    <source>
        <dbReference type="Pfam" id="PF13386"/>
    </source>
</evidence>
<dbReference type="PANTHER" id="PTHR42208">
    <property type="entry name" value="HEAVY METAL TRANSPORTER-RELATED"/>
    <property type="match status" value="1"/>
</dbReference>
<dbReference type="RefSeq" id="WP_263711420.1">
    <property type="nucleotide sequence ID" value="NZ_JAOWKX010000002.1"/>
</dbReference>
<dbReference type="Pfam" id="PF13386">
    <property type="entry name" value="DsbD_2"/>
    <property type="match status" value="1"/>
</dbReference>
<dbReference type="Proteomes" id="UP001652504">
    <property type="component" value="Unassembled WGS sequence"/>
</dbReference>
<feature type="transmembrane region" description="Helical" evidence="1">
    <location>
        <begin position="78"/>
        <end position="97"/>
    </location>
</feature>
<keyword evidence="4" id="KW-1185">Reference proteome</keyword>
<accession>A0ABT3A6D5</accession>
<evidence type="ECO:0000256" key="1">
    <source>
        <dbReference type="SAM" id="Phobius"/>
    </source>
</evidence>
<dbReference type="InterPro" id="IPR039447">
    <property type="entry name" value="UreH-like_TM_dom"/>
</dbReference>
<feature type="domain" description="Urease accessory protein UreH-like transmembrane" evidence="2">
    <location>
        <begin position="8"/>
        <end position="211"/>
    </location>
</feature>
<sequence length="219" mass="23511">MESISLVTAFLIGVAGSVHCVGMCGGIVSAFSVFIPKGSASLPYYLLYNIGRISSYGVIGALAGALGSGFAQSHQQAMHWLTLFAALMLILLGLYIANWWKILTQLEKVGKHVWKYVQPLTKKLLPLSSPIKALPFGMLWGWLPCGLVYSTLTWSVASGSFIQGALIMICFGLGTLPAMLAMGLSANSVKTWLAKPMIQKIIGTSLIIYGLILIKESVN</sequence>
<feature type="transmembrane region" description="Helical" evidence="1">
    <location>
        <begin position="164"/>
        <end position="185"/>
    </location>
</feature>
<dbReference type="PANTHER" id="PTHR42208:SF1">
    <property type="entry name" value="HEAVY METAL TRANSPORTER"/>
    <property type="match status" value="1"/>
</dbReference>
<name>A0ABT3A6D5_9ALTE</name>
<feature type="transmembrane region" description="Helical" evidence="1">
    <location>
        <begin position="44"/>
        <end position="66"/>
    </location>
</feature>
<dbReference type="EMBL" id="JAOWKX010000002">
    <property type="protein sequence ID" value="MCV2884213.1"/>
    <property type="molecule type" value="Genomic_DNA"/>
</dbReference>
<keyword evidence="1" id="KW-0812">Transmembrane</keyword>
<reference evidence="3 4" key="1">
    <citation type="submission" date="2022-10" db="EMBL/GenBank/DDBJ databases">
        <title>Aestuariibacter sp. AA17 isolated from Montipora capitata coral fragment.</title>
        <authorList>
            <person name="Emsley S.A."/>
            <person name="Pfannmuller K.M."/>
            <person name="Loughran R.M."/>
            <person name="Shlafstein M."/>
            <person name="Papke E."/>
            <person name="Saw J.H."/>
            <person name="Ushijima B."/>
            <person name="Videau P."/>
        </authorList>
    </citation>
    <scope>NUCLEOTIDE SEQUENCE [LARGE SCALE GENOMIC DNA]</scope>
    <source>
        <strain evidence="3 4">AA17</strain>
    </source>
</reference>
<feature type="transmembrane region" description="Helical" evidence="1">
    <location>
        <begin position="133"/>
        <end position="152"/>
    </location>
</feature>
<evidence type="ECO:0000313" key="3">
    <source>
        <dbReference type="EMBL" id="MCV2884213.1"/>
    </source>
</evidence>